<dbReference type="Proteomes" id="UP000246991">
    <property type="component" value="Unassembled WGS sequence"/>
</dbReference>
<evidence type="ECO:0000313" key="1">
    <source>
        <dbReference type="EMBL" id="PWW77414.1"/>
    </source>
</evidence>
<dbReference type="OrthoDB" id="5357409at2759"/>
<accession>A0A317SST3</accession>
<name>A0A317SST3_9PEZI</name>
<sequence length="519" mass="57088">MGLECWRVFSSTSSRTWFAQEQRSTVFRLKQERRLTQYSSTPAFTKSLPALCLNYPVHTGHGTFVFLLPSLVTSSNPRGLRYSPSQSHHHFYLLSLWFISLANGSQSSMTIQPFTLLLTQWALLTHPPEVPELESFKFSTTISLELSSPPQTLHLLPTLYTPPQTALPVPMGAICHSASPPPEWDWNPMTEPREGSFVVTYSSYDVWVFGGSSLIVRWRACFDVESLNLTLRRGRRTSIRNVSLIEGIPNYGNAIRCVENIRKAEISNDGEYPENANGTDTSANPTTGSDYALMIWTEDLPRHSISGFFTKGPANSISNSTVTPPTEVTKEYAACIDALSKRGYYNGAIDRDFISSVTPGHGIGTTTFSRKTMKQLDGFSLGVLPVGTSCRVVLGYGMVGLSALQIVRNVVGGFNEGLIDHGHRVLFSQANANSEGFGVPITSVEYIREGGGGSKETEVYKSTTGGIHMALSYNSPQSRLPPDMRSLPLPLLGGPSYNKGMNRLHLAHNTLKRNLNHGS</sequence>
<reference evidence="1 2" key="1">
    <citation type="submission" date="2018-03" db="EMBL/GenBank/DDBJ databases">
        <title>Genomes of Pezizomycetes fungi and the evolution of truffles.</title>
        <authorList>
            <person name="Murat C."/>
            <person name="Payen T."/>
            <person name="Noel B."/>
            <person name="Kuo A."/>
            <person name="Martin F.M."/>
        </authorList>
    </citation>
    <scope>NUCLEOTIDE SEQUENCE [LARGE SCALE GENOMIC DNA]</scope>
    <source>
        <strain evidence="1">091103-1</strain>
    </source>
</reference>
<organism evidence="1 2">
    <name type="scientific">Tuber magnatum</name>
    <name type="common">white Piedmont truffle</name>
    <dbReference type="NCBI Taxonomy" id="42249"/>
    <lineage>
        <taxon>Eukaryota</taxon>
        <taxon>Fungi</taxon>
        <taxon>Dikarya</taxon>
        <taxon>Ascomycota</taxon>
        <taxon>Pezizomycotina</taxon>
        <taxon>Pezizomycetes</taxon>
        <taxon>Pezizales</taxon>
        <taxon>Tuberaceae</taxon>
        <taxon>Tuber</taxon>
    </lineage>
</organism>
<dbReference type="EMBL" id="PYWC01000022">
    <property type="protein sequence ID" value="PWW77414.1"/>
    <property type="molecule type" value="Genomic_DNA"/>
</dbReference>
<keyword evidence="2" id="KW-1185">Reference proteome</keyword>
<proteinExistence type="predicted"/>
<gene>
    <name evidence="1" type="ORF">C7212DRAFT_342714</name>
</gene>
<comment type="caution">
    <text evidence="1">The sequence shown here is derived from an EMBL/GenBank/DDBJ whole genome shotgun (WGS) entry which is preliminary data.</text>
</comment>
<protein>
    <submittedName>
        <fullName evidence="1">Uncharacterized protein</fullName>
    </submittedName>
</protein>
<dbReference type="AlphaFoldDB" id="A0A317SST3"/>
<evidence type="ECO:0000313" key="2">
    <source>
        <dbReference type="Proteomes" id="UP000246991"/>
    </source>
</evidence>